<keyword evidence="3" id="KW-0547">Nucleotide-binding</keyword>
<dbReference type="PROSITE" id="PS00211">
    <property type="entry name" value="ABC_TRANSPORTER_1"/>
    <property type="match status" value="1"/>
</dbReference>
<gene>
    <name evidence="6" type="ORF">SAMN06265337_3028</name>
</gene>
<dbReference type="AlphaFoldDB" id="A0A212UBW6"/>
<dbReference type="GO" id="GO:0005524">
    <property type="term" value="F:ATP binding"/>
    <property type="evidence" value="ECO:0007669"/>
    <property type="project" value="UniProtKB-KW"/>
</dbReference>
<keyword evidence="4 6" id="KW-0067">ATP-binding</keyword>
<proteinExistence type="inferred from homology"/>
<organism evidence="6 7">
    <name type="scientific">Hymenobacter gelipurpurascens</name>
    <dbReference type="NCBI Taxonomy" id="89968"/>
    <lineage>
        <taxon>Bacteria</taxon>
        <taxon>Pseudomonadati</taxon>
        <taxon>Bacteroidota</taxon>
        <taxon>Cytophagia</taxon>
        <taxon>Cytophagales</taxon>
        <taxon>Hymenobacteraceae</taxon>
        <taxon>Hymenobacter</taxon>
    </lineage>
</organism>
<dbReference type="GO" id="GO:0016887">
    <property type="term" value="F:ATP hydrolysis activity"/>
    <property type="evidence" value="ECO:0007669"/>
    <property type="project" value="InterPro"/>
</dbReference>
<dbReference type="InterPro" id="IPR017871">
    <property type="entry name" value="ABC_transporter-like_CS"/>
</dbReference>
<evidence type="ECO:0000256" key="3">
    <source>
        <dbReference type="ARBA" id="ARBA00022741"/>
    </source>
</evidence>
<dbReference type="InterPro" id="IPR003439">
    <property type="entry name" value="ABC_transporter-like_ATP-bd"/>
</dbReference>
<dbReference type="EMBL" id="FYEW01000002">
    <property type="protein sequence ID" value="SNC75735.1"/>
    <property type="molecule type" value="Genomic_DNA"/>
</dbReference>
<dbReference type="CDD" id="cd03268">
    <property type="entry name" value="ABC_BcrA_bacitracin_resist"/>
    <property type="match status" value="1"/>
</dbReference>
<dbReference type="Proteomes" id="UP000198131">
    <property type="component" value="Unassembled WGS sequence"/>
</dbReference>
<accession>A0A212UBW6</accession>
<keyword evidence="7" id="KW-1185">Reference proteome</keyword>
<reference evidence="7" key="1">
    <citation type="submission" date="2017-06" db="EMBL/GenBank/DDBJ databases">
        <authorList>
            <person name="Varghese N."/>
            <person name="Submissions S."/>
        </authorList>
    </citation>
    <scope>NUCLEOTIDE SEQUENCE [LARGE SCALE GENOMIC DNA]</scope>
    <source>
        <strain evidence="7">DSM 11116</strain>
    </source>
</reference>
<dbReference type="Gene3D" id="3.40.50.300">
    <property type="entry name" value="P-loop containing nucleotide triphosphate hydrolases"/>
    <property type="match status" value="1"/>
</dbReference>
<dbReference type="InterPro" id="IPR003593">
    <property type="entry name" value="AAA+_ATPase"/>
</dbReference>
<evidence type="ECO:0000256" key="2">
    <source>
        <dbReference type="ARBA" id="ARBA00022448"/>
    </source>
</evidence>
<evidence type="ECO:0000259" key="5">
    <source>
        <dbReference type="PROSITE" id="PS50893"/>
    </source>
</evidence>
<dbReference type="OrthoDB" id="9780828at2"/>
<dbReference type="RefSeq" id="WP_088844328.1">
    <property type="nucleotide sequence ID" value="NZ_FYEW01000002.1"/>
</dbReference>
<sequence length="309" mass="33572">MTTTALLLETQGLSFRFGKRPILHDINLQVPVGSIYGFLGPNGAGKSTTMRLLLGLLRPAAGTVQLFGHDLARHRVALLSRVGALIENPSLYDHLTGYENIEATRKLRGLPASRTAEVLELVGLSPDSARRPAKEYSLGMRQRLGLALALLPNPDLLMLDEPTNGLDPNGIMEMRELLRRLQSQGKTILLSSHLISEIEKVATHVGVIQLGKLVFQGSLPDLQRLQSGRAQLVLETESADTCRNLLPQLLSEATVTGLGTLRIPFHSREQVAALAEALVAAGQPIYGLRPEQPSLEDTFLHLTETNAAI</sequence>
<evidence type="ECO:0000313" key="7">
    <source>
        <dbReference type="Proteomes" id="UP000198131"/>
    </source>
</evidence>
<comment type="similarity">
    <text evidence="1">Belongs to the ABC transporter superfamily.</text>
</comment>
<dbReference type="PANTHER" id="PTHR43335:SF4">
    <property type="entry name" value="ABC TRANSPORTER, ATP-BINDING PROTEIN"/>
    <property type="match status" value="1"/>
</dbReference>
<evidence type="ECO:0000256" key="4">
    <source>
        <dbReference type="ARBA" id="ARBA00022840"/>
    </source>
</evidence>
<dbReference type="PROSITE" id="PS50893">
    <property type="entry name" value="ABC_TRANSPORTER_2"/>
    <property type="match status" value="1"/>
</dbReference>
<name>A0A212UBW6_9BACT</name>
<dbReference type="PANTHER" id="PTHR43335">
    <property type="entry name" value="ABC TRANSPORTER, ATP-BINDING PROTEIN"/>
    <property type="match status" value="1"/>
</dbReference>
<feature type="domain" description="ABC transporter" evidence="5">
    <location>
        <begin position="8"/>
        <end position="235"/>
    </location>
</feature>
<evidence type="ECO:0000256" key="1">
    <source>
        <dbReference type="ARBA" id="ARBA00005417"/>
    </source>
</evidence>
<dbReference type="SUPFAM" id="SSF52540">
    <property type="entry name" value="P-loop containing nucleoside triphosphate hydrolases"/>
    <property type="match status" value="1"/>
</dbReference>
<protein>
    <submittedName>
        <fullName evidence="6">ABC-2 type transport system ATP-binding protein</fullName>
    </submittedName>
</protein>
<keyword evidence="2" id="KW-0813">Transport</keyword>
<dbReference type="Pfam" id="PF00005">
    <property type="entry name" value="ABC_tran"/>
    <property type="match status" value="1"/>
</dbReference>
<dbReference type="SMART" id="SM00382">
    <property type="entry name" value="AAA"/>
    <property type="match status" value="1"/>
</dbReference>
<dbReference type="InterPro" id="IPR027417">
    <property type="entry name" value="P-loop_NTPase"/>
</dbReference>
<evidence type="ECO:0000313" key="6">
    <source>
        <dbReference type="EMBL" id="SNC75735.1"/>
    </source>
</evidence>